<dbReference type="HOGENOM" id="CLU_1318741_0_0_5"/>
<dbReference type="Proteomes" id="UP000000270">
    <property type="component" value="Chromosome"/>
</dbReference>
<reference evidence="2 3" key="1">
    <citation type="journal article" date="2007" name="Appl. Environ. Microbiol.">
        <title>Rhizobial factors required for stem nodule maturation and maintenance in Sesbania rostrata-Azorhizobium caulinodans ORS571 symbiosis.</title>
        <authorList>
            <person name="Suzuki S."/>
            <person name="Aono T."/>
            <person name="Lee KB."/>
            <person name="Suzuki T."/>
            <person name="Liu CT."/>
            <person name="Miwa H."/>
            <person name="Wakao S."/>
            <person name="Iki T."/>
            <person name="Oyaizu H."/>
        </authorList>
    </citation>
    <scope>NUCLEOTIDE SEQUENCE [LARGE SCALE GENOMIC DNA]</scope>
    <source>
        <strain evidence="3">ATCC 43989 / DSM 5975 / JCM 20966 / LMG 6465 / NBRC 14845 / NCIMB 13405 / ORS 571</strain>
    </source>
</reference>
<reference evidence="2 3" key="5">
    <citation type="journal article" date="2010" name="Appl. Environ. Microbiol.">
        <title>phrR-like gene praR of Azorhizobium caulinodans ORS571 is essential for symbiosis with Sesbania rostrata and is involved in expression of reb genes.</title>
        <authorList>
            <person name="Akiba N."/>
            <person name="Aono T."/>
            <person name="Toyazaki H."/>
            <person name="Sato S."/>
            <person name="Oyaizu H."/>
        </authorList>
    </citation>
    <scope>NUCLEOTIDE SEQUENCE [LARGE SCALE GENOMIC DNA]</scope>
    <source>
        <strain evidence="3">ATCC 43989 / DSM 5975 / JCM 20966 / LMG 6465 / NBRC 14845 / NCIMB 13405 / ORS 571</strain>
    </source>
</reference>
<keyword evidence="3" id="KW-1185">Reference proteome</keyword>
<feature type="region of interest" description="Disordered" evidence="1">
    <location>
        <begin position="1"/>
        <end position="25"/>
    </location>
</feature>
<dbReference type="STRING" id="438753.AZC_1480"/>
<name>A8HXB0_AZOC5</name>
<evidence type="ECO:0000313" key="2">
    <source>
        <dbReference type="EMBL" id="BAF87478.1"/>
    </source>
</evidence>
<reference evidence="3" key="2">
    <citation type="submission" date="2007-04" db="EMBL/GenBank/DDBJ databases">
        <title>Complete genome sequence of the nitrogen-fixing bacterium Azorhizobium caulinodans ORS571.</title>
        <authorList>
            <person name="Lee K.B."/>
            <person name="Backer P.D."/>
            <person name="Aono T."/>
            <person name="Liu C.T."/>
            <person name="Suzuki S."/>
            <person name="Suzuki T."/>
            <person name="Kaneko T."/>
            <person name="Yamada M."/>
            <person name="Tabata S."/>
            <person name="Kupfer D.M."/>
            <person name="Najar F.Z."/>
            <person name="Wiley G.B."/>
            <person name="Roe B."/>
            <person name="Binnewies T."/>
            <person name="Ussery D."/>
            <person name="Vereecke D."/>
            <person name="Gevers D."/>
            <person name="Holsters M."/>
            <person name="Oyaizu H."/>
        </authorList>
    </citation>
    <scope>NUCLEOTIDE SEQUENCE [LARGE SCALE GENOMIC DNA]</scope>
    <source>
        <strain evidence="3">ATCC 43989 / DSM 5975 / JCM 20966 / LMG 6465 / NBRC 14845 / NCIMB 13405 / ORS 571</strain>
    </source>
</reference>
<protein>
    <submittedName>
        <fullName evidence="2">Uncharacterized protein</fullName>
    </submittedName>
</protein>
<accession>A8HXB0</accession>
<proteinExistence type="predicted"/>
<dbReference type="KEGG" id="azc:AZC_1480"/>
<evidence type="ECO:0000313" key="3">
    <source>
        <dbReference type="Proteomes" id="UP000000270"/>
    </source>
</evidence>
<reference evidence="2 3" key="6">
    <citation type="journal article" date="2011" name="Appl. Environ. Microbiol.">
        <title>Involvement of the azorhizobial chromosome partition gene (parA) in the onset of bacteroid differentiation during Sesbania rostrata stem nodule development.</title>
        <authorList>
            <person name="Liu CT."/>
            <person name="Lee KB."/>
            <person name="Wang YS."/>
            <person name="Peng MH."/>
            <person name="Lee KT."/>
            <person name="Suzuki S."/>
            <person name="Suzuki T."/>
            <person name="Oyaizu H."/>
        </authorList>
    </citation>
    <scope>NUCLEOTIDE SEQUENCE [LARGE SCALE GENOMIC DNA]</scope>
    <source>
        <strain evidence="3">ATCC 43989 / DSM 5975 / JCM 20966 / LMG 6465 / NBRC 14845 / NCIMB 13405 / ORS 571</strain>
    </source>
</reference>
<evidence type="ECO:0000256" key="1">
    <source>
        <dbReference type="SAM" id="MobiDB-lite"/>
    </source>
</evidence>
<dbReference type="AlphaFoldDB" id="A8HXB0"/>
<gene>
    <name evidence="2" type="ordered locus">AZC_1480</name>
</gene>
<sequence>MTGRSPAAASATGEAGSMGARLAAPRRRSRSTARFLALSGAMLLLSGCYASQEPVIENGEKIDIVGRFTCRDVQTGKAYGFEFKERKVGSFFPTYSYEANRKTYRFIRIDDSTYLGQEGDERNKLINLFLLRPQGRTATILVPDVDGSRNRLQTLLTENRVLINGRTGNGAVILEGEAEDKIRLMRVLPQEVLKEIAVCEPKPPVETK</sequence>
<organism evidence="2 3">
    <name type="scientific">Azorhizobium caulinodans (strain ATCC 43989 / DSM 5975 / JCM 20966 / LMG 6465 / NBRC 14845 / NCIMB 13405 / ORS 571)</name>
    <dbReference type="NCBI Taxonomy" id="438753"/>
    <lineage>
        <taxon>Bacteria</taxon>
        <taxon>Pseudomonadati</taxon>
        <taxon>Pseudomonadota</taxon>
        <taxon>Alphaproteobacteria</taxon>
        <taxon>Hyphomicrobiales</taxon>
        <taxon>Xanthobacteraceae</taxon>
        <taxon>Azorhizobium</taxon>
    </lineage>
</organism>
<reference evidence="2 3" key="3">
    <citation type="journal article" date="2008" name="BMC Genomics">
        <title>The genome of the versatile nitrogen fixer Azorhizobium caulinodans ORS571.</title>
        <authorList>
            <person name="Lee KB."/>
            <person name="Backer P.D."/>
            <person name="Aono T."/>
            <person name="Liu CT."/>
            <person name="Suzuki S."/>
            <person name="Suzuki T."/>
            <person name="Kaneko T."/>
            <person name="Yamada M."/>
            <person name="Tabata S."/>
            <person name="Kupfer D.M."/>
            <person name="Najar F.Z."/>
            <person name="Wiley G.B."/>
            <person name="Roe B."/>
            <person name="Binnewies T.T."/>
            <person name="Ussery D.W."/>
            <person name="D'Haeze W."/>
            <person name="Herder J.D."/>
            <person name="Gevers D."/>
            <person name="Vereecke D."/>
            <person name="Holsters M."/>
            <person name="Oyaizu H."/>
        </authorList>
    </citation>
    <scope>NUCLEOTIDE SEQUENCE [LARGE SCALE GENOMIC DNA]</scope>
    <source>
        <strain evidence="3">ATCC 43989 / DSM 5975 / JCM 20966 / LMG 6465 / NBRC 14845 / NCIMB 13405 / ORS 571</strain>
    </source>
</reference>
<reference evidence="2 3" key="4">
    <citation type="journal article" date="2009" name="Appl. Environ. Microbiol.">
        <title>Comparative genome-wide transcriptional profiling of Azorhizobium caulinodans ORS571 grown under free-living and symbiotic conditions.</title>
        <authorList>
            <person name="Tsukada S."/>
            <person name="Aono T."/>
            <person name="Akiba N."/>
            <person name="Lee KB."/>
            <person name="Liu CT."/>
            <person name="Toyazaki H."/>
            <person name="Oyaizu H."/>
        </authorList>
    </citation>
    <scope>NUCLEOTIDE SEQUENCE [LARGE SCALE GENOMIC DNA]</scope>
    <source>
        <strain evidence="3">ATCC 43989 / DSM 5975 / JCM 20966 / LMG 6465 / NBRC 14845 / NCIMB 13405 / ORS 571</strain>
    </source>
</reference>
<dbReference type="EMBL" id="AP009384">
    <property type="protein sequence ID" value="BAF87478.1"/>
    <property type="molecule type" value="Genomic_DNA"/>
</dbReference>